<dbReference type="PANTHER" id="PTHR47313:SF1">
    <property type="entry name" value="RIBOSOMAL RNA LARGE SUBUNIT METHYLTRANSFERASE K_L"/>
    <property type="match status" value="1"/>
</dbReference>
<dbReference type="STRING" id="177437.HRM2_49180"/>
<dbReference type="InterPro" id="IPR002052">
    <property type="entry name" value="DNA_methylase_N6_adenine_CS"/>
</dbReference>
<dbReference type="RefSeq" id="WP_015906673.1">
    <property type="nucleotide sequence ID" value="NC_012108.1"/>
</dbReference>
<dbReference type="Pfam" id="PF22020">
    <property type="entry name" value="RlmL_1st"/>
    <property type="match status" value="1"/>
</dbReference>
<dbReference type="PRINTS" id="PR00507">
    <property type="entry name" value="N12N6MTFRASE"/>
</dbReference>
<dbReference type="Pfam" id="PF02926">
    <property type="entry name" value="THUMP"/>
    <property type="match status" value="1"/>
</dbReference>
<dbReference type="eggNOG" id="COG0116">
    <property type="taxonomic scope" value="Bacteria"/>
</dbReference>
<protein>
    <submittedName>
        <fullName evidence="6">N6-adenine-specific DNA methylase</fullName>
    </submittedName>
</protein>
<name>C0QIM2_DESAH</name>
<organism evidence="6 7">
    <name type="scientific">Desulforapulum autotrophicum (strain ATCC 43914 / DSM 3382 / VKM B-1955 / HRM2)</name>
    <name type="common">Desulfobacterium autotrophicum</name>
    <dbReference type="NCBI Taxonomy" id="177437"/>
    <lineage>
        <taxon>Bacteria</taxon>
        <taxon>Pseudomonadati</taxon>
        <taxon>Thermodesulfobacteriota</taxon>
        <taxon>Desulfobacteria</taxon>
        <taxon>Desulfobacterales</taxon>
        <taxon>Desulfobacteraceae</taxon>
        <taxon>Desulforapulum</taxon>
    </lineage>
</organism>
<reference evidence="6 7" key="1">
    <citation type="journal article" date="2009" name="Environ. Microbiol.">
        <title>Genome sequence of Desulfobacterium autotrophicum HRM2, a marine sulfate reducer oxidizing organic carbon completely to carbon dioxide.</title>
        <authorList>
            <person name="Strittmatter A.W."/>
            <person name="Liesegang H."/>
            <person name="Rabus R."/>
            <person name="Decker I."/>
            <person name="Amann J."/>
            <person name="Andres S."/>
            <person name="Henne A."/>
            <person name="Fricke W.F."/>
            <person name="Martinez-Arias R."/>
            <person name="Bartels D."/>
            <person name="Goesmann A."/>
            <person name="Krause L."/>
            <person name="Puehler A."/>
            <person name="Klenk H.P."/>
            <person name="Richter M."/>
            <person name="Schuler M."/>
            <person name="Gloeckner F.O."/>
            <person name="Meyerdierks A."/>
            <person name="Gottschalk G."/>
            <person name="Amann R."/>
        </authorList>
    </citation>
    <scope>NUCLEOTIDE SEQUENCE [LARGE SCALE GENOMIC DNA]</scope>
    <source>
        <strain evidence="7">ATCC 43914 / DSM 3382 / HRM2</strain>
    </source>
</reference>
<dbReference type="SUPFAM" id="SSF53335">
    <property type="entry name" value="S-adenosyl-L-methionine-dependent methyltransferases"/>
    <property type="match status" value="1"/>
</dbReference>
<dbReference type="CDD" id="cd11715">
    <property type="entry name" value="THUMP_AdoMetMT"/>
    <property type="match status" value="1"/>
</dbReference>
<dbReference type="HOGENOM" id="CLU_032119_3_3_7"/>
<dbReference type="EMBL" id="CP001087">
    <property type="protein sequence ID" value="ACN17966.1"/>
    <property type="molecule type" value="Genomic_DNA"/>
</dbReference>
<feature type="domain" description="THUMP" evidence="4">
    <location>
        <begin position="86"/>
        <end position="169"/>
    </location>
</feature>
<feature type="domain" description="RlmL ferredoxin-like" evidence="5">
    <location>
        <begin position="20"/>
        <end position="76"/>
    </location>
</feature>
<evidence type="ECO:0000259" key="5">
    <source>
        <dbReference type="Pfam" id="PF22020"/>
    </source>
</evidence>
<evidence type="ECO:0000259" key="4">
    <source>
        <dbReference type="Pfam" id="PF02926"/>
    </source>
</evidence>
<dbReference type="PANTHER" id="PTHR47313">
    <property type="entry name" value="RIBOSOMAL RNA LARGE SUBUNIT METHYLTRANSFERASE K/L"/>
    <property type="match status" value="1"/>
</dbReference>
<dbReference type="InterPro" id="IPR054170">
    <property type="entry name" value="RlmL_1st"/>
</dbReference>
<accession>C0QIM2</accession>
<dbReference type="Gene3D" id="3.30.2130.30">
    <property type="match status" value="1"/>
</dbReference>
<keyword evidence="1 6" id="KW-0489">Methyltransferase</keyword>
<dbReference type="KEGG" id="dat:HRM2_49180"/>
<dbReference type="InterPro" id="IPR004114">
    <property type="entry name" value="THUMP_dom"/>
</dbReference>
<feature type="domain" description="Ribosomal RNA large subunit methyltransferase K/L-like methyltransferase" evidence="3">
    <location>
        <begin position="178"/>
        <end position="357"/>
    </location>
</feature>
<evidence type="ECO:0000313" key="6">
    <source>
        <dbReference type="EMBL" id="ACN17966.1"/>
    </source>
</evidence>
<dbReference type="Pfam" id="PF01170">
    <property type="entry name" value="UPF0020"/>
    <property type="match status" value="1"/>
</dbReference>
<dbReference type="Proteomes" id="UP000000442">
    <property type="component" value="Chromosome"/>
</dbReference>
<keyword evidence="7" id="KW-1185">Reference proteome</keyword>
<evidence type="ECO:0000256" key="2">
    <source>
        <dbReference type="ARBA" id="ARBA00022679"/>
    </source>
</evidence>
<evidence type="ECO:0000256" key="1">
    <source>
        <dbReference type="ARBA" id="ARBA00022603"/>
    </source>
</evidence>
<evidence type="ECO:0000313" key="7">
    <source>
        <dbReference type="Proteomes" id="UP000000442"/>
    </source>
</evidence>
<dbReference type="PROSITE" id="PS00092">
    <property type="entry name" value="N6_MTASE"/>
    <property type="match status" value="1"/>
</dbReference>
<proteinExistence type="predicted"/>
<dbReference type="GO" id="GO:0008990">
    <property type="term" value="F:rRNA (guanine-N2-)-methyltransferase activity"/>
    <property type="evidence" value="ECO:0007669"/>
    <property type="project" value="TreeGrafter"/>
</dbReference>
<dbReference type="AlphaFoldDB" id="C0QIM2"/>
<dbReference type="InterPro" id="IPR000241">
    <property type="entry name" value="RlmKL-like_Mtase"/>
</dbReference>
<dbReference type="OrthoDB" id="9809404at2"/>
<gene>
    <name evidence="6" type="ordered locus">HRM2_49180</name>
</gene>
<keyword evidence="2" id="KW-0808">Transferase</keyword>
<evidence type="ECO:0000259" key="3">
    <source>
        <dbReference type="Pfam" id="PF01170"/>
    </source>
</evidence>
<dbReference type="InterPro" id="IPR029063">
    <property type="entry name" value="SAM-dependent_MTases_sf"/>
</dbReference>
<sequence>MKPTPFEKRIKRRVTARKQTFFASTTPGLKQILAAEFAALPLETEHFTMAEGGVVFTGPMKSCYLANLYLGTASRITMEVAEFKAENFRTLEKKLAQVEWELFLKKRSHIHVEATTHHSRLYHTRAIEERAVQIIQDHLDMAAPESPGAPASYKILIRVRDDRFFISLDTSGDLLHKRGLTSAVGMAPLRSTLARSILIRTGFSGREPLMDPMCGSGSFLVEGAMMASQIPPGFYRQFAFEHFPCFSQAQWNHLKKTAEKNFRNVETPLIFGFDQAGNLIAGLEQTLSDHGFSGLVQVDKQDFFDLGPKDFTDQAGVVVLNPPYGKRLGEKGETAEFYKRIGDKLARNFQGWRVGILLPEPELARELPFAVELHPLFHGGLEIHVATGKIH</sequence>
<dbReference type="Gene3D" id="3.40.50.150">
    <property type="entry name" value="Vaccinia Virus protein VP39"/>
    <property type="match status" value="1"/>
</dbReference>
<dbReference type="GO" id="GO:0003723">
    <property type="term" value="F:RNA binding"/>
    <property type="evidence" value="ECO:0007669"/>
    <property type="project" value="InterPro"/>
</dbReference>
<dbReference type="GO" id="GO:0070043">
    <property type="term" value="F:rRNA (guanine-N7-)-methyltransferase activity"/>
    <property type="evidence" value="ECO:0007669"/>
    <property type="project" value="TreeGrafter"/>
</dbReference>